<keyword evidence="1" id="KW-0812">Transmembrane</keyword>
<keyword evidence="1" id="KW-0472">Membrane</keyword>
<dbReference type="EMBL" id="KV453843">
    <property type="protein sequence ID" value="ODV89464.1"/>
    <property type="molecule type" value="Genomic_DNA"/>
</dbReference>
<feature type="transmembrane region" description="Helical" evidence="1">
    <location>
        <begin position="244"/>
        <end position="266"/>
    </location>
</feature>
<feature type="transmembrane region" description="Helical" evidence="1">
    <location>
        <begin position="12"/>
        <end position="37"/>
    </location>
</feature>
<evidence type="ECO:0000313" key="3">
    <source>
        <dbReference type="EMBL" id="ODV89464.1"/>
    </source>
</evidence>
<feature type="transmembrane region" description="Helical" evidence="1">
    <location>
        <begin position="211"/>
        <end position="232"/>
    </location>
</feature>
<dbReference type="InterPro" id="IPR019402">
    <property type="entry name" value="CWH43_N"/>
</dbReference>
<feature type="transmembrane region" description="Helical" evidence="1">
    <location>
        <begin position="74"/>
        <end position="96"/>
    </location>
</feature>
<dbReference type="OrthoDB" id="10032492at2759"/>
<evidence type="ECO:0000256" key="1">
    <source>
        <dbReference type="SAM" id="Phobius"/>
    </source>
</evidence>
<feature type="transmembrane region" description="Helical" evidence="1">
    <location>
        <begin position="108"/>
        <end position="130"/>
    </location>
</feature>
<proteinExistence type="predicted"/>
<gene>
    <name evidence="3" type="ORF">CANCADRAFT_45886</name>
</gene>
<keyword evidence="4" id="KW-1185">Reference proteome</keyword>
<dbReference type="Proteomes" id="UP000095023">
    <property type="component" value="Unassembled WGS sequence"/>
</dbReference>
<feature type="domain" description="CWH43-like N-terminal" evidence="2">
    <location>
        <begin position="19"/>
        <end position="258"/>
    </location>
</feature>
<evidence type="ECO:0000259" key="2">
    <source>
        <dbReference type="Pfam" id="PF10277"/>
    </source>
</evidence>
<keyword evidence="1" id="KW-1133">Transmembrane helix</keyword>
<dbReference type="AlphaFoldDB" id="A0A1E4TCI8"/>
<evidence type="ECO:0000313" key="4">
    <source>
        <dbReference type="Proteomes" id="UP000095023"/>
    </source>
</evidence>
<feature type="transmembrane region" description="Helical" evidence="1">
    <location>
        <begin position="142"/>
        <end position="167"/>
    </location>
</feature>
<protein>
    <recommendedName>
        <fullName evidence="2">CWH43-like N-terminal domain-containing protein</fullName>
    </recommendedName>
</protein>
<sequence length="284" mass="31835">MSSLKHNTACKILLASTIVNALMWWSGLTVLLVHWLISGHEQFFSADIINSHLMVFHIVPFISDLGSKGLGHTLFVLNCALHALLFTTIASISSILRCAVAASSDRRLYISSLLLSVSALFSQTFLLLLAVKDSKSYPQLHFVALGLFLLGGLFFVAFDLISMVLFYTGHEFPLTYTMSVASEKTTGTGSAFCRPHTAPSSLLKSTIFYKVLWILVALSLIVIFGIMVWLSYNIPAAYIEWTLALWYPLYDILLVWDIFRVVNYILRTGIDLHYNHPQTDLTFE</sequence>
<accession>A0A1E4TCI8</accession>
<reference evidence="4" key="1">
    <citation type="submission" date="2016-02" db="EMBL/GenBank/DDBJ databases">
        <title>Comparative genomics of biotechnologically important yeasts.</title>
        <authorList>
            <consortium name="DOE Joint Genome Institute"/>
            <person name="Riley R."/>
            <person name="Haridas S."/>
            <person name="Wolfe K.H."/>
            <person name="Lopes M.R."/>
            <person name="Hittinger C.T."/>
            <person name="Goker M."/>
            <person name="Salamov A."/>
            <person name="Wisecaver J."/>
            <person name="Long T.M."/>
            <person name="Aerts A.L."/>
            <person name="Barry K."/>
            <person name="Choi C."/>
            <person name="Clum A."/>
            <person name="Coughlan A.Y."/>
            <person name="Deshpande S."/>
            <person name="Douglass A.P."/>
            <person name="Hanson S.J."/>
            <person name="Klenk H.-P."/>
            <person name="Labutti K."/>
            <person name="Lapidus A."/>
            <person name="Lindquist E."/>
            <person name="Lipzen A."/>
            <person name="Meier-Kolthoff J.P."/>
            <person name="Ohm R.A."/>
            <person name="Otillar R.P."/>
            <person name="Pangilinan J."/>
            <person name="Peng Y."/>
            <person name="Rokas A."/>
            <person name="Rosa C.A."/>
            <person name="Scheuner C."/>
            <person name="Sibirny A.A."/>
            <person name="Slot J.C."/>
            <person name="Stielow J.B."/>
            <person name="Sun H."/>
            <person name="Kurtzman C.P."/>
            <person name="Blackwell M."/>
            <person name="Jeffries T.W."/>
            <person name="Grigoriev I.V."/>
        </authorList>
    </citation>
    <scope>NUCLEOTIDE SEQUENCE [LARGE SCALE GENOMIC DNA]</scope>
    <source>
        <strain evidence="4">NRRL Y-17796</strain>
    </source>
</reference>
<dbReference type="Pfam" id="PF10277">
    <property type="entry name" value="Frag1"/>
    <property type="match status" value="1"/>
</dbReference>
<name>A0A1E4TCI8_9ASCO</name>
<organism evidence="3 4">
    <name type="scientific">Tortispora caseinolytica NRRL Y-17796</name>
    <dbReference type="NCBI Taxonomy" id="767744"/>
    <lineage>
        <taxon>Eukaryota</taxon>
        <taxon>Fungi</taxon>
        <taxon>Dikarya</taxon>
        <taxon>Ascomycota</taxon>
        <taxon>Saccharomycotina</taxon>
        <taxon>Trigonopsidomycetes</taxon>
        <taxon>Trigonopsidales</taxon>
        <taxon>Trigonopsidaceae</taxon>
        <taxon>Tortispora</taxon>
    </lineage>
</organism>